<dbReference type="RefSeq" id="XP_019082651.1">
    <property type="nucleotide sequence ID" value="XM_019227106.1"/>
</dbReference>
<evidence type="ECO:0000256" key="1">
    <source>
        <dbReference type="SAM" id="Coils"/>
    </source>
</evidence>
<dbReference type="Proteomes" id="UP000694864">
    <property type="component" value="Chromosome 7"/>
</dbReference>
<proteinExistence type="predicted"/>
<keyword evidence="2" id="KW-1185">Reference proteome</keyword>
<keyword evidence="1" id="KW-0175">Coiled coil</keyword>
<reference evidence="3" key="2">
    <citation type="submission" date="2025-08" db="UniProtKB">
        <authorList>
            <consortium name="RefSeq"/>
        </authorList>
    </citation>
    <scope>IDENTIFICATION</scope>
    <source>
        <tissue evidence="3">Leaf</tissue>
    </source>
</reference>
<dbReference type="GeneID" id="109125474"/>
<sequence length="111" mass="12975">MSCKFGQSNCENRGRGCHDFPRKCHCGLDPERPYFRCPTRGDEHLFKWVEEVVYEEVIEALPKISIINNEISNARSEVAVEIDGLKTQIEELKEDAMFSKRELNKWKLMIL</sequence>
<name>A0ABM1Q7B3_CAMSA</name>
<reference evidence="2" key="1">
    <citation type="journal article" date="2014" name="Nat. Commun.">
        <title>The emerging biofuel crop Camelina sativa retains a highly undifferentiated hexaploid genome structure.</title>
        <authorList>
            <person name="Kagale S."/>
            <person name="Koh C."/>
            <person name="Nixon J."/>
            <person name="Bollina V."/>
            <person name="Clarke W.E."/>
            <person name="Tuteja R."/>
            <person name="Spillane C."/>
            <person name="Robinson S.J."/>
            <person name="Links M.G."/>
            <person name="Clarke C."/>
            <person name="Higgins E.E."/>
            <person name="Huebert T."/>
            <person name="Sharpe A.G."/>
            <person name="Parkin I.A."/>
        </authorList>
    </citation>
    <scope>NUCLEOTIDE SEQUENCE [LARGE SCALE GENOMIC DNA]</scope>
    <source>
        <strain evidence="2">cv. DH55</strain>
    </source>
</reference>
<evidence type="ECO:0000313" key="3">
    <source>
        <dbReference type="RefSeq" id="XP_019082651.1"/>
    </source>
</evidence>
<feature type="coiled-coil region" evidence="1">
    <location>
        <begin position="75"/>
        <end position="109"/>
    </location>
</feature>
<organism evidence="2 3">
    <name type="scientific">Camelina sativa</name>
    <name type="common">False flax</name>
    <name type="synonym">Myagrum sativum</name>
    <dbReference type="NCBI Taxonomy" id="90675"/>
    <lineage>
        <taxon>Eukaryota</taxon>
        <taxon>Viridiplantae</taxon>
        <taxon>Streptophyta</taxon>
        <taxon>Embryophyta</taxon>
        <taxon>Tracheophyta</taxon>
        <taxon>Spermatophyta</taxon>
        <taxon>Magnoliopsida</taxon>
        <taxon>eudicotyledons</taxon>
        <taxon>Gunneridae</taxon>
        <taxon>Pentapetalae</taxon>
        <taxon>rosids</taxon>
        <taxon>malvids</taxon>
        <taxon>Brassicales</taxon>
        <taxon>Brassicaceae</taxon>
        <taxon>Camelineae</taxon>
        <taxon>Camelina</taxon>
    </lineage>
</organism>
<evidence type="ECO:0000313" key="2">
    <source>
        <dbReference type="Proteomes" id="UP000694864"/>
    </source>
</evidence>
<protein>
    <submittedName>
        <fullName evidence="3">Uncharacterized protein At1g43920, Chloroplastic-like</fullName>
    </submittedName>
</protein>
<accession>A0ABM1Q7B3</accession>
<gene>
    <name evidence="3" type="primary">LOC109125474</name>
</gene>